<keyword evidence="3" id="KW-0285">Flavoprotein</keyword>
<sequence>MAPTKDFNIAVVGGGIAGLTLAIALHHRGIPVKLYERASRFEEIGAGVSFTPNAVRAMEFCHPGVHEAFEKVCTRNSWPSKQEVWFDFVDGTKDEGAGFTINSSLGQNGVHRAHYLDELAKLFPEDQAVFGKCLDTITENDGKVTMSFTDGTTATADAVIGCDGIKSRVRQLVVGLDHPSAHPTYSYKYAYRGMVPMEKAVEAVGEEKARNATIHMGKGGHVLTFPVDHGRKLNIVAFRTSPTDWEDYSRTTSFASRQDALRDFSGYGSAVTGLLRLTEEQLKVWAIFDLGDHPAPTFHKGRVCIAGDAAHATSPHHGAGAGFCIEDSAFLAELLSSVDSSRDLPSVFETFDDCRRERSQWLVQSSRWIGNCYEWLADGIGSDMAKIESEINERNGIIANFDLEGEVALAKGDLQKRLDHCYKLQRRALSWRGGFIKFT</sequence>
<comment type="similarity">
    <text evidence="2">Belongs to the paxM FAD-dependent monooxygenase family.</text>
</comment>
<dbReference type="OrthoDB" id="417877at2759"/>
<keyword evidence="7" id="KW-1133">Transmembrane helix</keyword>
<evidence type="ECO:0000256" key="4">
    <source>
        <dbReference type="ARBA" id="ARBA00022827"/>
    </source>
</evidence>
<evidence type="ECO:0000256" key="5">
    <source>
        <dbReference type="ARBA" id="ARBA00023002"/>
    </source>
</evidence>
<dbReference type="InterPro" id="IPR036188">
    <property type="entry name" value="FAD/NAD-bd_sf"/>
</dbReference>
<dbReference type="GO" id="GO:0071949">
    <property type="term" value="F:FAD binding"/>
    <property type="evidence" value="ECO:0007669"/>
    <property type="project" value="InterPro"/>
</dbReference>
<protein>
    <recommendedName>
        <fullName evidence="8">FAD-binding domain-containing protein</fullName>
    </recommendedName>
</protein>
<dbReference type="PRINTS" id="PR00420">
    <property type="entry name" value="RNGMNOXGNASE"/>
</dbReference>
<evidence type="ECO:0000256" key="7">
    <source>
        <dbReference type="SAM" id="Phobius"/>
    </source>
</evidence>
<reference evidence="9 10" key="1">
    <citation type="submission" date="2017-06" db="EMBL/GenBank/DDBJ databases">
        <title>Comparative genomic analysis of Ambrosia Fusariam Clade fungi.</title>
        <authorList>
            <person name="Stajich J.E."/>
            <person name="Carrillo J."/>
            <person name="Kijimoto T."/>
            <person name="Eskalen A."/>
            <person name="O'Donnell K."/>
            <person name="Kasson M."/>
        </authorList>
    </citation>
    <scope>NUCLEOTIDE SEQUENCE [LARGE SCALE GENOMIC DNA]</scope>
    <source>
        <strain evidence="9 10">NRRL62584</strain>
    </source>
</reference>
<name>A0A428P0H7_9HYPO</name>
<dbReference type="Proteomes" id="UP000288168">
    <property type="component" value="Unassembled WGS sequence"/>
</dbReference>
<dbReference type="SUPFAM" id="SSF51905">
    <property type="entry name" value="FAD/NAD(P)-binding domain"/>
    <property type="match status" value="1"/>
</dbReference>
<evidence type="ECO:0000259" key="8">
    <source>
        <dbReference type="Pfam" id="PF01494"/>
    </source>
</evidence>
<dbReference type="PANTHER" id="PTHR46720">
    <property type="entry name" value="HYDROXYLASE, PUTATIVE (AFU_ORTHOLOGUE AFUA_3G01460)-RELATED"/>
    <property type="match status" value="1"/>
</dbReference>
<evidence type="ECO:0000256" key="2">
    <source>
        <dbReference type="ARBA" id="ARBA00007992"/>
    </source>
</evidence>
<comment type="cofactor">
    <cofactor evidence="1">
        <name>FAD</name>
        <dbReference type="ChEBI" id="CHEBI:57692"/>
    </cofactor>
</comment>
<accession>A0A428P0H7</accession>
<dbReference type="PANTHER" id="PTHR46720:SF3">
    <property type="entry name" value="FAD-BINDING DOMAIN-CONTAINING PROTEIN-RELATED"/>
    <property type="match status" value="1"/>
</dbReference>
<keyword evidence="7" id="KW-0472">Membrane</keyword>
<keyword evidence="10" id="KW-1185">Reference proteome</keyword>
<evidence type="ECO:0000256" key="1">
    <source>
        <dbReference type="ARBA" id="ARBA00001974"/>
    </source>
</evidence>
<dbReference type="FunFam" id="3.50.50.60:FF:000153">
    <property type="entry name" value="Salicylate hydroxylase, putative"/>
    <property type="match status" value="1"/>
</dbReference>
<keyword evidence="5" id="KW-0560">Oxidoreductase</keyword>
<dbReference type="Pfam" id="PF01494">
    <property type="entry name" value="FAD_binding_3"/>
    <property type="match status" value="1"/>
</dbReference>
<dbReference type="InterPro" id="IPR002938">
    <property type="entry name" value="FAD-bd"/>
</dbReference>
<keyword evidence="6" id="KW-0503">Monooxygenase</keyword>
<dbReference type="GO" id="GO:0044550">
    <property type="term" value="P:secondary metabolite biosynthetic process"/>
    <property type="evidence" value="ECO:0007669"/>
    <property type="project" value="UniProtKB-ARBA"/>
</dbReference>
<keyword evidence="4" id="KW-0274">FAD</keyword>
<gene>
    <name evidence="9" type="ORF">CEP54_013845</name>
</gene>
<dbReference type="Gene3D" id="3.50.50.60">
    <property type="entry name" value="FAD/NAD(P)-binding domain"/>
    <property type="match status" value="1"/>
</dbReference>
<evidence type="ECO:0000313" key="10">
    <source>
        <dbReference type="Proteomes" id="UP000288168"/>
    </source>
</evidence>
<evidence type="ECO:0000313" key="9">
    <source>
        <dbReference type="EMBL" id="RSL46440.1"/>
    </source>
</evidence>
<keyword evidence="7" id="KW-0812">Transmembrane</keyword>
<evidence type="ECO:0000256" key="6">
    <source>
        <dbReference type="ARBA" id="ARBA00023033"/>
    </source>
</evidence>
<dbReference type="InterPro" id="IPR051104">
    <property type="entry name" value="FAD_monoxygenase"/>
</dbReference>
<feature type="transmembrane region" description="Helical" evidence="7">
    <location>
        <begin position="7"/>
        <end position="25"/>
    </location>
</feature>
<evidence type="ECO:0000256" key="3">
    <source>
        <dbReference type="ARBA" id="ARBA00022630"/>
    </source>
</evidence>
<dbReference type="STRING" id="1325734.A0A428P0H7"/>
<dbReference type="EMBL" id="NKCI01000238">
    <property type="protein sequence ID" value="RSL46440.1"/>
    <property type="molecule type" value="Genomic_DNA"/>
</dbReference>
<feature type="domain" description="FAD-binding" evidence="8">
    <location>
        <begin position="8"/>
        <end position="365"/>
    </location>
</feature>
<dbReference type="GO" id="GO:0004497">
    <property type="term" value="F:monooxygenase activity"/>
    <property type="evidence" value="ECO:0007669"/>
    <property type="project" value="UniProtKB-KW"/>
</dbReference>
<organism evidence="9 10">
    <name type="scientific">Fusarium duplospermum</name>
    <dbReference type="NCBI Taxonomy" id="1325734"/>
    <lineage>
        <taxon>Eukaryota</taxon>
        <taxon>Fungi</taxon>
        <taxon>Dikarya</taxon>
        <taxon>Ascomycota</taxon>
        <taxon>Pezizomycotina</taxon>
        <taxon>Sordariomycetes</taxon>
        <taxon>Hypocreomycetidae</taxon>
        <taxon>Hypocreales</taxon>
        <taxon>Nectriaceae</taxon>
        <taxon>Fusarium</taxon>
        <taxon>Fusarium solani species complex</taxon>
    </lineage>
</organism>
<comment type="caution">
    <text evidence="9">The sequence shown here is derived from an EMBL/GenBank/DDBJ whole genome shotgun (WGS) entry which is preliminary data.</text>
</comment>
<dbReference type="AlphaFoldDB" id="A0A428P0H7"/>
<proteinExistence type="inferred from homology"/>